<name>A0A1V3WXN5_MYCKA</name>
<evidence type="ECO:0000313" key="1">
    <source>
        <dbReference type="EMBL" id="BCI87390.1"/>
    </source>
</evidence>
<organism evidence="2 3">
    <name type="scientific">Mycobacterium kansasii</name>
    <dbReference type="NCBI Taxonomy" id="1768"/>
    <lineage>
        <taxon>Bacteria</taxon>
        <taxon>Bacillati</taxon>
        <taxon>Actinomycetota</taxon>
        <taxon>Actinomycetes</taxon>
        <taxon>Mycobacteriales</taxon>
        <taxon>Mycobacteriaceae</taxon>
        <taxon>Mycobacterium</taxon>
    </lineage>
</organism>
<sequence>MDLAPITIPEVAPVTVARTLGLPDQPGRSTMDLLVRFLGERKALLLLDNCEHLLDGCGTMVVALLAGCPRLTILATSREPLGCPAS</sequence>
<dbReference type="AlphaFoldDB" id="A0A1V3WXN5"/>
<evidence type="ECO:0000313" key="4">
    <source>
        <dbReference type="Proteomes" id="UP000516380"/>
    </source>
</evidence>
<dbReference type="Proteomes" id="UP000189229">
    <property type="component" value="Unassembled WGS sequence"/>
</dbReference>
<proteinExistence type="predicted"/>
<protein>
    <submittedName>
        <fullName evidence="2">Putative tetratricopeptide TPR_4</fullName>
    </submittedName>
</protein>
<evidence type="ECO:0000313" key="3">
    <source>
        <dbReference type="Proteomes" id="UP000189229"/>
    </source>
</evidence>
<dbReference type="EMBL" id="AP023343">
    <property type="protein sequence ID" value="BCI87390.1"/>
    <property type="molecule type" value="Genomic_DNA"/>
</dbReference>
<reference evidence="1 4" key="2">
    <citation type="submission" date="2020-07" db="EMBL/GenBank/DDBJ databases">
        <title>Mycobacterium kansasii (former subtype) with zoonotic potential isolated from diseased indoor pet cat, Japan.</title>
        <authorList>
            <person name="Fukano H."/>
            <person name="Terazono T."/>
            <person name="Hoshino Y."/>
        </authorList>
    </citation>
    <scope>NUCLEOTIDE SEQUENCE [LARGE SCALE GENOMIC DNA]</scope>
    <source>
        <strain evidence="1 4">Kuro-I</strain>
    </source>
</reference>
<dbReference type="PANTHER" id="PTHR47691:SF3">
    <property type="entry name" value="HTH-TYPE TRANSCRIPTIONAL REGULATOR RV0890C-RELATED"/>
    <property type="match status" value="1"/>
</dbReference>
<accession>A0A1V3WXN5</accession>
<reference evidence="2 3" key="1">
    <citation type="submission" date="2017-02" db="EMBL/GenBank/DDBJ databases">
        <title>Complete genome sequences of Mycobacterium kansasii strains isolated from rhesus macaques.</title>
        <authorList>
            <person name="Panda A."/>
            <person name="Nagaraj S."/>
            <person name="Zhao X."/>
            <person name="Tettelin H."/>
            <person name="Detolla L.J."/>
        </authorList>
    </citation>
    <scope>NUCLEOTIDE SEQUENCE [LARGE SCALE GENOMIC DNA]</scope>
    <source>
        <strain evidence="2 3">11-3813</strain>
    </source>
</reference>
<dbReference type="EMBL" id="MVBM01000005">
    <property type="protein sequence ID" value="OOK71705.1"/>
    <property type="molecule type" value="Genomic_DNA"/>
</dbReference>
<keyword evidence="4" id="KW-1185">Reference proteome</keyword>
<dbReference type="PANTHER" id="PTHR47691">
    <property type="entry name" value="REGULATOR-RELATED"/>
    <property type="match status" value="1"/>
</dbReference>
<dbReference type="Proteomes" id="UP000516380">
    <property type="component" value="Chromosome"/>
</dbReference>
<evidence type="ECO:0000313" key="2">
    <source>
        <dbReference type="EMBL" id="OOK71705.1"/>
    </source>
</evidence>
<gene>
    <name evidence="2" type="ORF">BZL30_5635</name>
    <name evidence="1" type="ORF">NIIDMKKI_25960</name>
</gene>